<dbReference type="STRING" id="521011.Mpal_1375"/>
<name>B8GHW6_METPE</name>
<gene>
    <name evidence="1" type="ordered locus">Mpal_1375</name>
</gene>
<accession>B8GHW6</accession>
<dbReference type="Proteomes" id="UP000002457">
    <property type="component" value="Chromosome"/>
</dbReference>
<dbReference type="EMBL" id="CP001338">
    <property type="protein sequence ID" value="ACL16706.1"/>
    <property type="molecule type" value="Genomic_DNA"/>
</dbReference>
<reference evidence="1 2" key="1">
    <citation type="journal article" date="2015" name="Genome Announc.">
        <title>Complete Genome Sequence of Methanosphaerula palustris E1-9CT, a Hydrogenotrophic Methanogen Isolated from a Minerotrophic Fen Peatland.</title>
        <authorList>
            <person name="Cadillo-Quiroz H."/>
            <person name="Browne P."/>
            <person name="Kyrpides N."/>
            <person name="Woyke T."/>
            <person name="Goodwin L."/>
            <person name="Detter C."/>
            <person name="Yavitt J.B."/>
            <person name="Zinder S.H."/>
        </authorList>
    </citation>
    <scope>NUCLEOTIDE SEQUENCE [LARGE SCALE GENOMIC DNA]</scope>
    <source>
        <strain evidence="2">ATCC BAA-1556 / DSM 19958 / E1-9c</strain>
    </source>
</reference>
<dbReference type="RefSeq" id="WP_012618025.1">
    <property type="nucleotide sequence ID" value="NC_011832.1"/>
</dbReference>
<dbReference type="GeneID" id="7269980"/>
<protein>
    <submittedName>
        <fullName evidence="1">Uncharacterized protein</fullName>
    </submittedName>
</protein>
<keyword evidence="2" id="KW-1185">Reference proteome</keyword>
<evidence type="ECO:0000313" key="1">
    <source>
        <dbReference type="EMBL" id="ACL16706.1"/>
    </source>
</evidence>
<sequence length="64" mass="7837">MKEGSEFNKLILETIDEHCDDRKVKRLIRESLRYELDIWNRHIRSSEIEDEYEQMVNDVLKGRN</sequence>
<evidence type="ECO:0000313" key="2">
    <source>
        <dbReference type="Proteomes" id="UP000002457"/>
    </source>
</evidence>
<organism evidence="1 2">
    <name type="scientific">Methanosphaerula palustris (strain ATCC BAA-1556 / DSM 19958 / E1-9c)</name>
    <dbReference type="NCBI Taxonomy" id="521011"/>
    <lineage>
        <taxon>Archaea</taxon>
        <taxon>Methanobacteriati</taxon>
        <taxon>Methanobacteriota</taxon>
        <taxon>Stenosarchaea group</taxon>
        <taxon>Methanomicrobia</taxon>
        <taxon>Methanomicrobiales</taxon>
        <taxon>Methanoregulaceae</taxon>
        <taxon>Methanosphaerula</taxon>
    </lineage>
</organism>
<proteinExistence type="predicted"/>
<dbReference type="KEGG" id="mpl:Mpal_1375"/>
<dbReference type="HOGENOM" id="CLU_2857131_0_0_2"/>
<dbReference type="AlphaFoldDB" id="B8GHW6"/>